<dbReference type="Gene3D" id="4.10.240.10">
    <property type="entry name" value="Zn(2)-C6 fungal-type DNA-binding domain"/>
    <property type="match status" value="1"/>
</dbReference>
<evidence type="ECO:0000259" key="2">
    <source>
        <dbReference type="PROSITE" id="PS50048"/>
    </source>
</evidence>
<dbReference type="PANTHER" id="PTHR38791:SF11">
    <property type="entry name" value="ZN(II)2CYS6 TRANSCRIPTION FACTOR (EUROFUNG)"/>
    <property type="match status" value="1"/>
</dbReference>
<protein>
    <recommendedName>
        <fullName evidence="2">Zn(2)-C6 fungal-type domain-containing protein</fullName>
    </recommendedName>
</protein>
<dbReference type="PROSITE" id="PS50048">
    <property type="entry name" value="ZN2_CY6_FUNGAL_2"/>
    <property type="match status" value="1"/>
</dbReference>
<dbReference type="CDD" id="cd00067">
    <property type="entry name" value="GAL4"/>
    <property type="match status" value="1"/>
</dbReference>
<proteinExistence type="predicted"/>
<dbReference type="SUPFAM" id="SSF57701">
    <property type="entry name" value="Zn2/Cys6 DNA-binding domain"/>
    <property type="match status" value="1"/>
</dbReference>
<evidence type="ECO:0000313" key="4">
    <source>
        <dbReference type="Proteomes" id="UP000053841"/>
    </source>
</evidence>
<dbReference type="InterPro" id="IPR036864">
    <property type="entry name" value="Zn2-C6_fun-type_DNA-bd_sf"/>
</dbReference>
<reference evidence="3 4" key="1">
    <citation type="journal article" date="2013" name="PLoS Genet.">
        <title>Comparative genome structure, secondary metabolite, and effector coding capacity across Cochliobolus pathogens.</title>
        <authorList>
            <person name="Condon B.J."/>
            <person name="Leng Y."/>
            <person name="Wu D."/>
            <person name="Bushley K.E."/>
            <person name="Ohm R.A."/>
            <person name="Otillar R."/>
            <person name="Martin J."/>
            <person name="Schackwitz W."/>
            <person name="Grimwood J."/>
            <person name="MohdZainudin N."/>
            <person name="Xue C."/>
            <person name="Wang R."/>
            <person name="Manning V.A."/>
            <person name="Dhillon B."/>
            <person name="Tu Z.J."/>
            <person name="Steffenson B.J."/>
            <person name="Salamov A."/>
            <person name="Sun H."/>
            <person name="Lowry S."/>
            <person name="LaButti K."/>
            <person name="Han J."/>
            <person name="Copeland A."/>
            <person name="Lindquist E."/>
            <person name="Barry K."/>
            <person name="Schmutz J."/>
            <person name="Baker S.E."/>
            <person name="Ciuffetti L.M."/>
            <person name="Grigoriev I.V."/>
            <person name="Zhong S."/>
            <person name="Turgeon B.G."/>
        </authorList>
    </citation>
    <scope>NUCLEOTIDE SEQUENCE [LARGE SCALE GENOMIC DNA]</scope>
    <source>
        <strain evidence="3 4">26-R-13</strain>
    </source>
</reference>
<dbReference type="GO" id="GO:0008270">
    <property type="term" value="F:zinc ion binding"/>
    <property type="evidence" value="ECO:0007669"/>
    <property type="project" value="InterPro"/>
</dbReference>
<dbReference type="EMBL" id="KI964775">
    <property type="protein sequence ID" value="EUC28976.1"/>
    <property type="molecule type" value="Genomic_DNA"/>
</dbReference>
<dbReference type="SMART" id="SM00066">
    <property type="entry name" value="GAL4"/>
    <property type="match status" value="1"/>
</dbReference>
<keyword evidence="1" id="KW-0539">Nucleus</keyword>
<evidence type="ECO:0000313" key="3">
    <source>
        <dbReference type="EMBL" id="EUC28976.1"/>
    </source>
</evidence>
<dbReference type="InterPro" id="IPR053175">
    <property type="entry name" value="DHMBA_Reg_Transcription_Factor"/>
</dbReference>
<dbReference type="Proteomes" id="UP000053841">
    <property type="component" value="Unassembled WGS sequence"/>
</dbReference>
<dbReference type="Pfam" id="PF00172">
    <property type="entry name" value="Zn_clus"/>
    <property type="match status" value="1"/>
</dbReference>
<accession>W6YCS9</accession>
<dbReference type="KEGG" id="bze:COCCADRAFT_8737"/>
<dbReference type="GO" id="GO:0000981">
    <property type="term" value="F:DNA-binding transcription factor activity, RNA polymerase II-specific"/>
    <property type="evidence" value="ECO:0007669"/>
    <property type="project" value="InterPro"/>
</dbReference>
<dbReference type="HOGENOM" id="CLU_1229747_0_0_1"/>
<feature type="domain" description="Zn(2)-C6 fungal-type" evidence="2">
    <location>
        <begin position="14"/>
        <end position="42"/>
    </location>
</feature>
<evidence type="ECO:0000256" key="1">
    <source>
        <dbReference type="ARBA" id="ARBA00023242"/>
    </source>
</evidence>
<dbReference type="AlphaFoldDB" id="W6YCS9"/>
<organism evidence="3 4">
    <name type="scientific">Cochliobolus carbonum (strain 26-R-13)</name>
    <name type="common">Maize leaf spot fungus</name>
    <name type="synonym">Bipolaris zeicola</name>
    <dbReference type="NCBI Taxonomy" id="930089"/>
    <lineage>
        <taxon>Eukaryota</taxon>
        <taxon>Fungi</taxon>
        <taxon>Dikarya</taxon>
        <taxon>Ascomycota</taxon>
        <taxon>Pezizomycotina</taxon>
        <taxon>Dothideomycetes</taxon>
        <taxon>Pleosporomycetidae</taxon>
        <taxon>Pleosporales</taxon>
        <taxon>Pleosporineae</taxon>
        <taxon>Pleosporaceae</taxon>
        <taxon>Bipolaris</taxon>
    </lineage>
</organism>
<dbReference type="PANTHER" id="PTHR38791">
    <property type="entry name" value="ZN(II)2CYS6 TRANSCRIPTION FACTOR (EUROFUNG)-RELATED-RELATED"/>
    <property type="match status" value="1"/>
</dbReference>
<dbReference type="GeneID" id="19152352"/>
<gene>
    <name evidence="3" type="ORF">COCCADRAFT_8737</name>
</gene>
<dbReference type="RefSeq" id="XP_007716708.1">
    <property type="nucleotide sequence ID" value="XM_007718518.1"/>
</dbReference>
<dbReference type="InterPro" id="IPR001138">
    <property type="entry name" value="Zn2Cys6_DnaBD"/>
</dbReference>
<sequence>MKRPESGEKKATRQCWECLKRRLVCDHTLPHCKKCVKAGKECPGYDQQKPLQWVEHGKVTSRRRKRDGLPKVYTIRPRDPEPIAPIITNLPVPSFEDSSNSGSTEIIAQDAGIDLEQETPQHSRHLGISDSQGTVEAVELYKNQLAAMLVHDKKAAWWHSMTTAERNQHITNMAVEAAAGIVVGQTILRIGSQKNIKAVVERGQAWEAAMLLQSDKDPLKKLKQL</sequence>
<keyword evidence="4" id="KW-1185">Reference proteome</keyword>
<name>W6YCS9_COCC2</name>
<dbReference type="OrthoDB" id="5386330at2759"/>